<dbReference type="GO" id="GO:0008483">
    <property type="term" value="F:transaminase activity"/>
    <property type="evidence" value="ECO:0007669"/>
    <property type="project" value="UniProtKB-KW"/>
</dbReference>
<dbReference type="EC" id="2.1.2.10" evidence="2 7"/>
<dbReference type="HAMAP" id="MF_00259">
    <property type="entry name" value="GcvT"/>
    <property type="match status" value="1"/>
</dbReference>
<evidence type="ECO:0000256" key="7">
    <source>
        <dbReference type="HAMAP-Rule" id="MF_00259"/>
    </source>
</evidence>
<dbReference type="InterPro" id="IPR006223">
    <property type="entry name" value="GcvT"/>
</dbReference>
<dbReference type="AlphaFoldDB" id="A0A2K1NYD5"/>
<gene>
    <name evidence="7" type="primary">gcvT</name>
    <name evidence="12" type="ORF">X929_08210</name>
</gene>
<evidence type="ECO:0000256" key="6">
    <source>
        <dbReference type="ARBA" id="ARBA00047665"/>
    </source>
</evidence>
<dbReference type="Pfam" id="PF09413">
    <property type="entry name" value="DUF2007"/>
    <property type="match status" value="1"/>
</dbReference>
<dbReference type="PIRSF" id="PIRSF006487">
    <property type="entry name" value="GcvT"/>
    <property type="match status" value="1"/>
</dbReference>
<dbReference type="PANTHER" id="PTHR43757:SF2">
    <property type="entry name" value="AMINOMETHYLTRANSFERASE, MITOCHONDRIAL"/>
    <property type="match status" value="1"/>
</dbReference>
<dbReference type="FunFam" id="3.30.70.1400:FF:000001">
    <property type="entry name" value="Aminomethyltransferase"/>
    <property type="match status" value="1"/>
</dbReference>
<organism evidence="12 13">
    <name type="scientific">Petrotoga olearia DSM 13574</name>
    <dbReference type="NCBI Taxonomy" id="1122955"/>
    <lineage>
        <taxon>Bacteria</taxon>
        <taxon>Thermotogati</taxon>
        <taxon>Thermotogota</taxon>
        <taxon>Thermotogae</taxon>
        <taxon>Petrotogales</taxon>
        <taxon>Petrotogaceae</taxon>
        <taxon>Petrotoga</taxon>
    </lineage>
</organism>
<evidence type="ECO:0000259" key="10">
    <source>
        <dbReference type="Pfam" id="PF08669"/>
    </source>
</evidence>
<dbReference type="InterPro" id="IPR013977">
    <property type="entry name" value="GcvT_C"/>
</dbReference>
<keyword evidence="4 7" id="KW-0808">Transferase</keyword>
<dbReference type="Gene3D" id="2.40.30.110">
    <property type="entry name" value="Aminomethyltransferase beta-barrel domains"/>
    <property type="match status" value="1"/>
</dbReference>
<evidence type="ECO:0000256" key="8">
    <source>
        <dbReference type="PIRSR" id="PIRSR006487-1"/>
    </source>
</evidence>
<dbReference type="InterPro" id="IPR006222">
    <property type="entry name" value="GCVT_N"/>
</dbReference>
<reference evidence="12 13" key="1">
    <citation type="submission" date="2013-12" db="EMBL/GenBank/DDBJ databases">
        <title>Comparative genomics of Petrotoga isolates.</title>
        <authorList>
            <person name="Nesbo C.L."/>
            <person name="Charchuk R."/>
            <person name="Chow K."/>
        </authorList>
    </citation>
    <scope>NUCLEOTIDE SEQUENCE [LARGE SCALE GENOMIC DNA]</scope>
    <source>
        <strain evidence="12 13">DSM 13574</strain>
    </source>
</reference>
<dbReference type="Gene3D" id="4.10.1250.10">
    <property type="entry name" value="Aminomethyltransferase fragment"/>
    <property type="match status" value="1"/>
</dbReference>
<dbReference type="InterPro" id="IPR018551">
    <property type="entry name" value="DUF2007"/>
</dbReference>
<evidence type="ECO:0000256" key="2">
    <source>
        <dbReference type="ARBA" id="ARBA00012616"/>
    </source>
</evidence>
<dbReference type="SUPFAM" id="SSF101790">
    <property type="entry name" value="Aminomethyltransferase beta-barrel domain"/>
    <property type="match status" value="1"/>
</dbReference>
<dbReference type="GO" id="GO:0004047">
    <property type="term" value="F:aminomethyltransferase activity"/>
    <property type="evidence" value="ECO:0007669"/>
    <property type="project" value="UniProtKB-UniRule"/>
</dbReference>
<dbReference type="Proteomes" id="UP000236434">
    <property type="component" value="Unassembled WGS sequence"/>
</dbReference>
<accession>A0A2K1NYD5</accession>
<dbReference type="GO" id="GO:0005829">
    <property type="term" value="C:cytosol"/>
    <property type="evidence" value="ECO:0007669"/>
    <property type="project" value="TreeGrafter"/>
</dbReference>
<evidence type="ECO:0000256" key="3">
    <source>
        <dbReference type="ARBA" id="ARBA00022576"/>
    </source>
</evidence>
<dbReference type="NCBIfam" id="NF001567">
    <property type="entry name" value="PRK00389.1"/>
    <property type="match status" value="1"/>
</dbReference>
<proteinExistence type="inferred from homology"/>
<evidence type="ECO:0000256" key="5">
    <source>
        <dbReference type="ARBA" id="ARBA00031395"/>
    </source>
</evidence>
<comment type="subunit">
    <text evidence="7">The glycine cleavage system is composed of four proteins: P, T, L and H.</text>
</comment>
<feature type="domain" description="Aminomethyltransferase C-terminal" evidence="10">
    <location>
        <begin position="356"/>
        <end position="434"/>
    </location>
</feature>
<dbReference type="Gene3D" id="3.30.70.1400">
    <property type="entry name" value="Aminomethyltransferase beta-barrel domains"/>
    <property type="match status" value="1"/>
</dbReference>
<evidence type="ECO:0000313" key="12">
    <source>
        <dbReference type="EMBL" id="PNR95549.1"/>
    </source>
</evidence>
<evidence type="ECO:0000256" key="1">
    <source>
        <dbReference type="ARBA" id="ARBA00008609"/>
    </source>
</evidence>
<sequence length="441" mass="50049">MMKKIKDYCNYSQSQMLKQILENNGIQVFLKSPIGIGGEYFGEGVIYDLYVEDKDFNRAKEIISEFEKGGITLSELKKTPLYERHKELGAKIGEFAGWELPLWYSSIIEEHNAVRNCVGVFDVSHMGELFVVGEDAQKFVNYLITNNVEKITNGKIVYSPICNKNGGILDDLLAYKFNEEKIMLVVNASNTQKDFEWVKSQSSSFNVEVINKSDEYCQIAFQGPKSQDQLQKYLKDVDLDSIEYYSFEVIQLEGEEVILSRTGYTGEDGFELYLPPKIAVKVWDQLIQLASEVDGKPCGLGCRDTLRFEPKMLLYGNDMDENTTPLEAGLKWTVDFDKEFIGKEALVKQKEEGIKRKLVGMEIHDKMPVRHGYEIYVENEKIGFVTSGVKSPTLGKNLALGYVIKEFSKSGTIVSIKARNKLLEAEIVKTPFYKGSVKSTK</sequence>
<evidence type="ECO:0000313" key="13">
    <source>
        <dbReference type="Proteomes" id="UP000236434"/>
    </source>
</evidence>
<protein>
    <recommendedName>
        <fullName evidence="2 7">Aminomethyltransferase</fullName>
        <ecNumber evidence="2 7">2.1.2.10</ecNumber>
    </recommendedName>
    <alternativeName>
        <fullName evidence="5 7">Glycine cleavage system T protein</fullName>
    </alternativeName>
</protein>
<dbReference type="Pfam" id="PF01571">
    <property type="entry name" value="GCV_T"/>
    <property type="match status" value="1"/>
</dbReference>
<dbReference type="Pfam" id="PF08669">
    <property type="entry name" value="GCV_T_C"/>
    <property type="match status" value="1"/>
</dbReference>
<dbReference type="SUPFAM" id="SSF103025">
    <property type="entry name" value="Folate-binding domain"/>
    <property type="match status" value="1"/>
</dbReference>
<comment type="function">
    <text evidence="7">The glycine cleavage system catalyzes the degradation of glycine.</text>
</comment>
<dbReference type="InterPro" id="IPR022903">
    <property type="entry name" value="GcvT_bac"/>
</dbReference>
<dbReference type="RefSeq" id="WP_103067491.1">
    <property type="nucleotide sequence ID" value="NZ_AZRL01000021.1"/>
</dbReference>
<dbReference type="FunFam" id="4.10.1250.10:FF:000001">
    <property type="entry name" value="Aminomethyltransferase"/>
    <property type="match status" value="1"/>
</dbReference>
<dbReference type="NCBIfam" id="TIGR00528">
    <property type="entry name" value="gcvT"/>
    <property type="match status" value="1"/>
</dbReference>
<keyword evidence="3 7" id="KW-0032">Aminotransferase</keyword>
<dbReference type="InterPro" id="IPR028896">
    <property type="entry name" value="GcvT/YgfZ/DmdA"/>
</dbReference>
<dbReference type="GO" id="GO:0005960">
    <property type="term" value="C:glycine cleavage complex"/>
    <property type="evidence" value="ECO:0007669"/>
    <property type="project" value="InterPro"/>
</dbReference>
<dbReference type="InterPro" id="IPR029043">
    <property type="entry name" value="GcvT/YgfZ_C"/>
</dbReference>
<feature type="domain" description="GCVT N-terminal" evidence="9">
    <location>
        <begin position="81"/>
        <end position="338"/>
    </location>
</feature>
<dbReference type="InterPro" id="IPR027266">
    <property type="entry name" value="TrmE/GcvT-like"/>
</dbReference>
<feature type="domain" description="DUF2007" evidence="11">
    <location>
        <begin position="15"/>
        <end position="67"/>
    </location>
</feature>
<evidence type="ECO:0000259" key="9">
    <source>
        <dbReference type="Pfam" id="PF01571"/>
    </source>
</evidence>
<dbReference type="FunFam" id="2.40.30.110:FF:000003">
    <property type="entry name" value="Aminomethyltransferase"/>
    <property type="match status" value="1"/>
</dbReference>
<comment type="similarity">
    <text evidence="1 7">Belongs to the GcvT family.</text>
</comment>
<feature type="binding site" evidence="8">
    <location>
        <position position="271"/>
    </location>
    <ligand>
        <name>substrate</name>
    </ligand>
</feature>
<evidence type="ECO:0000259" key="11">
    <source>
        <dbReference type="Pfam" id="PF09413"/>
    </source>
</evidence>
<comment type="caution">
    <text evidence="12">The sequence shown here is derived from an EMBL/GenBank/DDBJ whole genome shotgun (WGS) entry which is preliminary data.</text>
</comment>
<dbReference type="GO" id="GO:0019464">
    <property type="term" value="P:glycine decarboxylation via glycine cleavage system"/>
    <property type="evidence" value="ECO:0007669"/>
    <property type="project" value="UniProtKB-UniRule"/>
</dbReference>
<dbReference type="PANTHER" id="PTHR43757">
    <property type="entry name" value="AMINOMETHYLTRANSFERASE"/>
    <property type="match status" value="1"/>
</dbReference>
<name>A0A2K1NYD5_9BACT</name>
<comment type="catalytic activity">
    <reaction evidence="6 7">
        <text>N(6)-[(R)-S(8)-aminomethyldihydrolipoyl]-L-lysyl-[protein] + (6S)-5,6,7,8-tetrahydrofolate = N(6)-[(R)-dihydrolipoyl]-L-lysyl-[protein] + (6R)-5,10-methylene-5,6,7,8-tetrahydrofolate + NH4(+)</text>
        <dbReference type="Rhea" id="RHEA:16945"/>
        <dbReference type="Rhea" id="RHEA-COMP:10475"/>
        <dbReference type="Rhea" id="RHEA-COMP:10492"/>
        <dbReference type="ChEBI" id="CHEBI:15636"/>
        <dbReference type="ChEBI" id="CHEBI:28938"/>
        <dbReference type="ChEBI" id="CHEBI:57453"/>
        <dbReference type="ChEBI" id="CHEBI:83100"/>
        <dbReference type="ChEBI" id="CHEBI:83143"/>
        <dbReference type="EC" id="2.1.2.10"/>
    </reaction>
</comment>
<dbReference type="Gene3D" id="3.30.1360.120">
    <property type="entry name" value="Probable tRNA modification gtpase trme, domain 1"/>
    <property type="match status" value="1"/>
</dbReference>
<dbReference type="OrthoDB" id="9774591at2"/>
<evidence type="ECO:0000256" key="4">
    <source>
        <dbReference type="ARBA" id="ARBA00022679"/>
    </source>
</evidence>
<dbReference type="EMBL" id="AZRL01000021">
    <property type="protein sequence ID" value="PNR95549.1"/>
    <property type="molecule type" value="Genomic_DNA"/>
</dbReference>